<feature type="compositionally biased region" description="Polar residues" evidence="1">
    <location>
        <begin position="209"/>
        <end position="254"/>
    </location>
</feature>
<dbReference type="AlphaFoldDB" id="A0A2K3YUA7"/>
<keyword evidence="2" id="KW-0812">Transmembrane</keyword>
<dbReference type="OrthoDB" id="9812349at2"/>
<keyword evidence="2" id="KW-0472">Membrane</keyword>
<feature type="transmembrane region" description="Helical" evidence="2">
    <location>
        <begin position="97"/>
        <end position="117"/>
    </location>
</feature>
<comment type="caution">
    <text evidence="3">The sequence shown here is derived from an EMBL/GenBank/DDBJ whole genome shotgun (WGS) entry which is preliminary data.</text>
</comment>
<dbReference type="InterPro" id="IPR008523">
    <property type="entry name" value="DUF805"/>
</dbReference>
<evidence type="ECO:0000256" key="2">
    <source>
        <dbReference type="SAM" id="Phobius"/>
    </source>
</evidence>
<dbReference type="PANTHER" id="PTHR34980">
    <property type="entry name" value="INNER MEMBRANE PROTEIN-RELATED-RELATED"/>
    <property type="match status" value="1"/>
</dbReference>
<dbReference type="Proteomes" id="UP000242752">
    <property type="component" value="Unassembled WGS sequence"/>
</dbReference>
<reference evidence="3 4" key="1">
    <citation type="submission" date="2017-08" db="EMBL/GenBank/DDBJ databases">
        <title>Draft genome sequences of 64 type strains of genus Staph aureus.</title>
        <authorList>
            <person name="Cole K."/>
            <person name="Golubchik T."/>
            <person name="Russell J."/>
            <person name="Foster D."/>
            <person name="Llewelyn M."/>
            <person name="Wilson D."/>
            <person name="Crook D."/>
            <person name="Paul J."/>
        </authorList>
    </citation>
    <scope>NUCLEOTIDE SEQUENCE [LARGE SCALE GENOMIC DNA]</scope>
    <source>
        <strain evidence="3 4">DSM 21968</strain>
    </source>
</reference>
<feature type="transmembrane region" description="Helical" evidence="2">
    <location>
        <begin position="32"/>
        <end position="56"/>
    </location>
</feature>
<evidence type="ECO:0000313" key="3">
    <source>
        <dbReference type="EMBL" id="PNZ29203.1"/>
    </source>
</evidence>
<keyword evidence="2" id="KW-1133">Transmembrane helix</keyword>
<evidence type="ECO:0000256" key="1">
    <source>
        <dbReference type="SAM" id="MobiDB-lite"/>
    </source>
</evidence>
<evidence type="ECO:0000313" key="4">
    <source>
        <dbReference type="Proteomes" id="UP000242752"/>
    </source>
</evidence>
<proteinExistence type="predicted"/>
<feature type="region of interest" description="Disordered" evidence="1">
    <location>
        <begin position="195"/>
        <end position="279"/>
    </location>
</feature>
<organism evidence="3 4">
    <name type="scientific">Staphylococcus rostri</name>
    <dbReference type="NCBI Taxonomy" id="522262"/>
    <lineage>
        <taxon>Bacteria</taxon>
        <taxon>Bacillati</taxon>
        <taxon>Bacillota</taxon>
        <taxon>Bacilli</taxon>
        <taxon>Bacillales</taxon>
        <taxon>Staphylococcaceae</taxon>
        <taxon>Staphylococcus</taxon>
    </lineage>
</organism>
<dbReference type="Pfam" id="PF05656">
    <property type="entry name" value="DUF805"/>
    <property type="match status" value="1"/>
</dbReference>
<accession>A0A2K3YUA7</accession>
<sequence length="279" mass="31702">MYEFPQVGFVEAFKLFWTNYVNFKGRSRRSEYWWVMLWHTIISLSITFISFIFVFIPVIGPFIAIILWILIGLYSLATFIPNLALLVRRFHDRNMTMFLPIFSFVLSIIYNIVYFIGMWQSGALMSTDNFDETPPMLTDASSGWLIVAGILIIVMLVVQVVIFIITLLDSKEEANKYGPSPKYMEQPVQANNQDAQPMMSHNVPPEGNMPTQDDILTQGDTTAQSSATTQEDALSQSTTSNQAEQPTQGSTSAQDDTGLTDLDDLETQERKPQDDPYKY</sequence>
<feature type="transmembrane region" description="Helical" evidence="2">
    <location>
        <begin position="62"/>
        <end position="85"/>
    </location>
</feature>
<dbReference type="SUPFAM" id="SSF103473">
    <property type="entry name" value="MFS general substrate transporter"/>
    <property type="match status" value="1"/>
</dbReference>
<dbReference type="InterPro" id="IPR036259">
    <property type="entry name" value="MFS_trans_sf"/>
</dbReference>
<dbReference type="PANTHER" id="PTHR34980:SF2">
    <property type="entry name" value="INNER MEMBRANE PROTEIN YHAH-RELATED"/>
    <property type="match status" value="1"/>
</dbReference>
<keyword evidence="4" id="KW-1185">Reference proteome</keyword>
<feature type="compositionally biased region" description="Basic and acidic residues" evidence="1">
    <location>
        <begin position="267"/>
        <end position="279"/>
    </location>
</feature>
<dbReference type="EMBL" id="PPRF01000017">
    <property type="protein sequence ID" value="PNZ29203.1"/>
    <property type="molecule type" value="Genomic_DNA"/>
</dbReference>
<feature type="transmembrane region" description="Helical" evidence="2">
    <location>
        <begin position="144"/>
        <end position="168"/>
    </location>
</feature>
<protein>
    <submittedName>
        <fullName evidence="3">DUF805 domain-containing protein</fullName>
    </submittedName>
</protein>
<dbReference type="GO" id="GO:0005886">
    <property type="term" value="C:plasma membrane"/>
    <property type="evidence" value="ECO:0007669"/>
    <property type="project" value="TreeGrafter"/>
</dbReference>
<name>A0A2K3YUA7_9STAP</name>
<gene>
    <name evidence="3" type="ORF">CD122_03050</name>
</gene>